<evidence type="ECO:0000313" key="1">
    <source>
        <dbReference type="EMBL" id="BAR99369.1"/>
    </source>
</evidence>
<reference evidence="3" key="3">
    <citation type="journal article" date="2016" name="Genome Announc.">
        <title>Revised genome sequence of the purple photosynthetic bacterium Blastochloris viridis.</title>
        <authorList>
            <person name="Liu L.N."/>
            <person name="Faulkner M."/>
            <person name="Liu X."/>
            <person name="Huang F."/>
            <person name="Darby A.C."/>
            <person name="Hall N."/>
        </authorList>
    </citation>
    <scope>NUCLEOTIDE SEQUENCE [LARGE SCALE GENOMIC DNA]</scope>
    <source>
        <strain evidence="3">ATCC 19567 / DSM 133 / F</strain>
    </source>
</reference>
<reference evidence="2" key="2">
    <citation type="submission" date="2015-11" db="EMBL/GenBank/DDBJ databases">
        <authorList>
            <person name="Zhang Y."/>
            <person name="Guo Z."/>
        </authorList>
    </citation>
    <scope>NUCLEOTIDE SEQUENCE</scope>
    <source>
        <strain evidence="2">1</strain>
    </source>
</reference>
<proteinExistence type="predicted"/>
<organism evidence="2 3">
    <name type="scientific">Blastochloris viridis</name>
    <name type="common">Rhodopseudomonas viridis</name>
    <dbReference type="NCBI Taxonomy" id="1079"/>
    <lineage>
        <taxon>Bacteria</taxon>
        <taxon>Pseudomonadati</taxon>
        <taxon>Pseudomonadota</taxon>
        <taxon>Alphaproteobacteria</taxon>
        <taxon>Hyphomicrobiales</taxon>
        <taxon>Blastochloridaceae</taxon>
        <taxon>Blastochloris</taxon>
    </lineage>
</organism>
<name>A0A0H5BE50_BLAVI</name>
<keyword evidence="3" id="KW-1185">Reference proteome</keyword>
<dbReference type="EMBL" id="AP014854">
    <property type="protein sequence ID" value="BAR99369.1"/>
    <property type="molecule type" value="Genomic_DNA"/>
</dbReference>
<dbReference type="AlphaFoldDB" id="A0A0H5BE50"/>
<evidence type="ECO:0000313" key="2">
    <source>
        <dbReference type="EMBL" id="CUU43332.1"/>
    </source>
</evidence>
<evidence type="ECO:0000313" key="3">
    <source>
        <dbReference type="Proteomes" id="UP000065734"/>
    </source>
</evidence>
<dbReference type="Proteomes" id="UP000065734">
    <property type="component" value="Chromosome I"/>
</dbReference>
<protein>
    <submittedName>
        <fullName evidence="2">Uncharacterized protein</fullName>
    </submittedName>
</protein>
<dbReference type="EMBL" id="LN907867">
    <property type="protein sequence ID" value="CUU43332.1"/>
    <property type="molecule type" value="Genomic_DNA"/>
</dbReference>
<accession>A0A0H5BE50</accession>
<dbReference type="KEGG" id="bvr:BVIR_2906"/>
<sequence length="41" mass="4290">MLPAAGTLTQGLRSAAALLWPMPQRRAGRAHEGSTGVRATM</sequence>
<reference evidence="1" key="1">
    <citation type="journal article" date="2015" name="Genome Announc.">
        <title>Complete Genome Sequence of the Bacteriochlorophyll b-Producing Photosynthetic Bacterium Blastochloris viridis.</title>
        <authorList>
            <person name="Tsukatani Y."/>
            <person name="Hirose Y."/>
            <person name="Harada J."/>
            <person name="Misawa N."/>
            <person name="Mori K."/>
            <person name="Inoue K."/>
            <person name="Tamiaki H."/>
        </authorList>
    </citation>
    <scope>NUCLEOTIDE SEQUENCE [LARGE SCALE GENOMIC DNA]</scope>
    <source>
        <strain evidence="1">DSM 133</strain>
    </source>
</reference>
<gene>
    <name evidence="1" type="ORF">BV133_1776</name>
    <name evidence="2" type="ORF">BVIRIDIS_23510</name>
</gene>